<evidence type="ECO:0000259" key="3">
    <source>
        <dbReference type="PROSITE" id="PS51747"/>
    </source>
</evidence>
<evidence type="ECO:0000256" key="1">
    <source>
        <dbReference type="ARBA" id="ARBA00022723"/>
    </source>
</evidence>
<dbReference type="InterPro" id="IPR016193">
    <property type="entry name" value="Cytidine_deaminase-like"/>
</dbReference>
<dbReference type="Proteomes" id="UP000809431">
    <property type="component" value="Unassembled WGS sequence"/>
</dbReference>
<dbReference type="Pfam" id="PF14439">
    <property type="entry name" value="Bd3614-deam"/>
    <property type="match status" value="1"/>
</dbReference>
<evidence type="ECO:0000313" key="5">
    <source>
        <dbReference type="Proteomes" id="UP000809431"/>
    </source>
</evidence>
<keyword evidence="1" id="KW-0479">Metal-binding</keyword>
<dbReference type="InterPro" id="IPR002125">
    <property type="entry name" value="CMP_dCMP_dom"/>
</dbReference>
<sequence>MNIHYYFLALALHRKKREGNDVALLVSNQSVLALGISSGKAHETAMVNLLHNVDSGRHVVYTTYDPTEMCLGLAWQRQVSSIVYLDGFAAKLVEPTDDDLRTVNGLATDGEFAITGHIKYPNWRAIKTTLSQFPTTPTKLNTWIDWFDDWKNIELTDKASKVYDSLHKCNEVYKSRVVNVNERSMLNRVANCLPVQSGDCITEASRKDYAWMKVTYALAGAALPDSRNKLQGGHNIAAIMIDSTDKIIGWGVNINRLNICLHAETSMILAYLAKNGTSSLPDGVRLYSTLAPCHMCAGLITTVGRNASVVIGHVDPRIKDSSLDKNKNGSLQRLTTMMPIVQKPIVEVPELRAYVNRLGQPGLKPPTHFQSVLDQPNVFPKTKDPMVAKGFKTPFAAWMTERSQALGRQATAGDWLNDHHASESRKRGVTGFLRENAAPTLLFTYSLNSLKELIDSYVADPGETVILQRGVDLIESIKRNSLIR</sequence>
<dbReference type="Gene3D" id="3.40.140.10">
    <property type="entry name" value="Cytidine Deaminase, domain 2"/>
    <property type="match status" value="1"/>
</dbReference>
<keyword evidence="5" id="KW-1185">Reference proteome</keyword>
<organism evidence="4 5">
    <name type="scientific">Jeongeupia naejangsanensis</name>
    <dbReference type="NCBI Taxonomy" id="613195"/>
    <lineage>
        <taxon>Bacteria</taxon>
        <taxon>Pseudomonadati</taxon>
        <taxon>Pseudomonadota</taxon>
        <taxon>Betaproteobacteria</taxon>
        <taxon>Neisseriales</taxon>
        <taxon>Chitinibacteraceae</taxon>
        <taxon>Jeongeupia</taxon>
    </lineage>
</organism>
<accession>A0ABS2BL81</accession>
<name>A0ABS2BL81_9NEIS</name>
<reference evidence="4 5" key="1">
    <citation type="submission" date="2021-01" db="EMBL/GenBank/DDBJ databases">
        <title>Draft Genome Sequence and Polyhydroxyalkanoate Biosynthetic Potential of Jeongeupia naejangsanensis Type Strain DSM 24253.</title>
        <authorList>
            <person name="Turrini P."/>
            <person name="Artuso I."/>
            <person name="Lugli G.A."/>
            <person name="Frangipani E."/>
            <person name="Ventura M."/>
            <person name="Visca P."/>
        </authorList>
    </citation>
    <scope>NUCLEOTIDE SEQUENCE [LARGE SCALE GENOMIC DNA]</scope>
    <source>
        <strain evidence="4 5">DSM 24253</strain>
    </source>
</reference>
<dbReference type="PROSITE" id="PS51747">
    <property type="entry name" value="CYT_DCMP_DEAMINASES_2"/>
    <property type="match status" value="1"/>
</dbReference>
<feature type="domain" description="CMP/dCMP-type deaminase" evidence="3">
    <location>
        <begin position="206"/>
        <end position="334"/>
    </location>
</feature>
<dbReference type="RefSeq" id="WP_203538607.1">
    <property type="nucleotide sequence ID" value="NZ_JAESND010000005.1"/>
</dbReference>
<gene>
    <name evidence="4" type="ORF">JMJ54_10980</name>
</gene>
<proteinExistence type="predicted"/>
<protein>
    <recommendedName>
        <fullName evidence="3">CMP/dCMP-type deaminase domain-containing protein</fullName>
    </recommendedName>
</protein>
<dbReference type="InterPro" id="IPR016192">
    <property type="entry name" value="APOBEC/CMP_deaminase_Zn-bd"/>
</dbReference>
<evidence type="ECO:0000256" key="2">
    <source>
        <dbReference type="ARBA" id="ARBA00022833"/>
    </source>
</evidence>
<evidence type="ECO:0000313" key="4">
    <source>
        <dbReference type="EMBL" id="MBM3116356.1"/>
    </source>
</evidence>
<keyword evidence="2" id="KW-0862">Zinc</keyword>
<dbReference type="SUPFAM" id="SSF53927">
    <property type="entry name" value="Cytidine deaminase-like"/>
    <property type="match status" value="1"/>
</dbReference>
<dbReference type="PROSITE" id="PS00903">
    <property type="entry name" value="CYT_DCMP_DEAMINASES_1"/>
    <property type="match status" value="1"/>
</dbReference>
<dbReference type="InterPro" id="IPR025853">
    <property type="entry name" value="NH3ase_Bd3614-like"/>
</dbReference>
<dbReference type="EMBL" id="JAESND010000005">
    <property type="protein sequence ID" value="MBM3116356.1"/>
    <property type="molecule type" value="Genomic_DNA"/>
</dbReference>
<comment type="caution">
    <text evidence="4">The sequence shown here is derived from an EMBL/GenBank/DDBJ whole genome shotgun (WGS) entry which is preliminary data.</text>
</comment>